<feature type="transmembrane region" description="Helical" evidence="7">
    <location>
        <begin position="207"/>
        <end position="232"/>
    </location>
</feature>
<proteinExistence type="predicted"/>
<keyword evidence="5 7" id="KW-1133">Transmembrane helix</keyword>
<dbReference type="GO" id="GO:0055085">
    <property type="term" value="P:transmembrane transport"/>
    <property type="evidence" value="ECO:0007669"/>
    <property type="project" value="InterPro"/>
</dbReference>
<evidence type="ECO:0000313" key="9">
    <source>
        <dbReference type="EMBL" id="CAB4718859.1"/>
    </source>
</evidence>
<gene>
    <name evidence="9" type="ORF">UFOPK2579_01848</name>
</gene>
<keyword evidence="3" id="KW-1003">Cell membrane</keyword>
<feature type="transmembrane region" description="Helical" evidence="7">
    <location>
        <begin position="255"/>
        <end position="274"/>
    </location>
</feature>
<dbReference type="GO" id="GO:0005886">
    <property type="term" value="C:plasma membrane"/>
    <property type="evidence" value="ECO:0007669"/>
    <property type="project" value="UniProtKB-SubCell"/>
</dbReference>
<organism evidence="9">
    <name type="scientific">freshwater metagenome</name>
    <dbReference type="NCBI Taxonomy" id="449393"/>
    <lineage>
        <taxon>unclassified sequences</taxon>
        <taxon>metagenomes</taxon>
        <taxon>ecological metagenomes</taxon>
    </lineage>
</organism>
<sequence length="284" mass="30078">MTLAEVEPARGTSARRWSWGVLGRGRGLVGTVLVLLVVAAGLLAPWLAPYGPQQQIPGANLLGPSGTHWLGTDEVNRDIFSRVLHGIRVDLVIVFLAVPLGAALGVLIGLVTTMYAVADVVAQRVFDVLLAFPVLILGIGVTAAMGPGVRTIVVVIVLAEIPVFGRLVRTSLLTVRALPYVESSRVMGAGTWWLLRKHLLPNSLEPLTVQLGVSMSVAVFIESALSFLGLGVRPPEPSLGSLIKDGIRNVYESPVFVLGPLVVVAMLVLGFLLVSQAIAQARRA</sequence>
<evidence type="ECO:0000256" key="3">
    <source>
        <dbReference type="ARBA" id="ARBA00022475"/>
    </source>
</evidence>
<dbReference type="PANTHER" id="PTHR43386">
    <property type="entry name" value="OLIGOPEPTIDE TRANSPORT SYSTEM PERMEASE PROTEIN APPC"/>
    <property type="match status" value="1"/>
</dbReference>
<dbReference type="InterPro" id="IPR025966">
    <property type="entry name" value="OppC_N"/>
</dbReference>
<feature type="transmembrane region" description="Helical" evidence="7">
    <location>
        <begin position="91"/>
        <end position="118"/>
    </location>
</feature>
<dbReference type="InterPro" id="IPR000515">
    <property type="entry name" value="MetI-like"/>
</dbReference>
<keyword evidence="2" id="KW-0813">Transport</keyword>
<dbReference type="PROSITE" id="PS50928">
    <property type="entry name" value="ABC_TM1"/>
    <property type="match status" value="1"/>
</dbReference>
<evidence type="ECO:0000256" key="6">
    <source>
        <dbReference type="ARBA" id="ARBA00023136"/>
    </source>
</evidence>
<feature type="transmembrane region" description="Helical" evidence="7">
    <location>
        <begin position="125"/>
        <end position="145"/>
    </location>
</feature>
<accession>A0A6J6R714</accession>
<dbReference type="AlphaFoldDB" id="A0A6J6R714"/>
<feature type="transmembrane region" description="Helical" evidence="7">
    <location>
        <begin position="151"/>
        <end position="168"/>
    </location>
</feature>
<evidence type="ECO:0000256" key="2">
    <source>
        <dbReference type="ARBA" id="ARBA00022448"/>
    </source>
</evidence>
<comment type="subcellular location">
    <subcellularLocation>
        <location evidence="1">Cell membrane</location>
        <topology evidence="1">Multi-pass membrane protein</topology>
    </subcellularLocation>
</comment>
<evidence type="ECO:0000259" key="8">
    <source>
        <dbReference type="PROSITE" id="PS50928"/>
    </source>
</evidence>
<dbReference type="InterPro" id="IPR050366">
    <property type="entry name" value="BP-dependent_transpt_permease"/>
</dbReference>
<evidence type="ECO:0000256" key="1">
    <source>
        <dbReference type="ARBA" id="ARBA00004651"/>
    </source>
</evidence>
<dbReference type="SUPFAM" id="SSF161098">
    <property type="entry name" value="MetI-like"/>
    <property type="match status" value="1"/>
</dbReference>
<keyword evidence="6 7" id="KW-0472">Membrane</keyword>
<dbReference type="EMBL" id="CAEZXR010000233">
    <property type="protein sequence ID" value="CAB4718859.1"/>
    <property type="molecule type" value="Genomic_DNA"/>
</dbReference>
<dbReference type="Pfam" id="PF00528">
    <property type="entry name" value="BPD_transp_1"/>
    <property type="match status" value="1"/>
</dbReference>
<feature type="transmembrane region" description="Helical" evidence="7">
    <location>
        <begin position="25"/>
        <end position="48"/>
    </location>
</feature>
<dbReference type="InterPro" id="IPR035906">
    <property type="entry name" value="MetI-like_sf"/>
</dbReference>
<dbReference type="CDD" id="cd06261">
    <property type="entry name" value="TM_PBP2"/>
    <property type="match status" value="1"/>
</dbReference>
<dbReference type="Pfam" id="PF12911">
    <property type="entry name" value="OppC_N"/>
    <property type="match status" value="1"/>
</dbReference>
<keyword evidence="4 7" id="KW-0812">Transmembrane</keyword>
<protein>
    <submittedName>
        <fullName evidence="9">Unannotated protein</fullName>
    </submittedName>
</protein>
<reference evidence="9" key="1">
    <citation type="submission" date="2020-05" db="EMBL/GenBank/DDBJ databases">
        <authorList>
            <person name="Chiriac C."/>
            <person name="Salcher M."/>
            <person name="Ghai R."/>
            <person name="Kavagutti S V."/>
        </authorList>
    </citation>
    <scope>NUCLEOTIDE SEQUENCE</scope>
</reference>
<name>A0A6J6R714_9ZZZZ</name>
<evidence type="ECO:0000256" key="4">
    <source>
        <dbReference type="ARBA" id="ARBA00022692"/>
    </source>
</evidence>
<evidence type="ECO:0000256" key="5">
    <source>
        <dbReference type="ARBA" id="ARBA00022989"/>
    </source>
</evidence>
<dbReference type="Gene3D" id="1.10.3720.10">
    <property type="entry name" value="MetI-like"/>
    <property type="match status" value="1"/>
</dbReference>
<feature type="domain" description="ABC transmembrane type-1" evidence="8">
    <location>
        <begin position="87"/>
        <end position="273"/>
    </location>
</feature>
<dbReference type="PANTHER" id="PTHR43386:SF25">
    <property type="entry name" value="PEPTIDE ABC TRANSPORTER PERMEASE PROTEIN"/>
    <property type="match status" value="1"/>
</dbReference>
<evidence type="ECO:0000256" key="7">
    <source>
        <dbReference type="SAM" id="Phobius"/>
    </source>
</evidence>